<gene>
    <name evidence="1" type="ORF">LCGC14_2046400</name>
</gene>
<dbReference type="AlphaFoldDB" id="A0A0F9EQJ1"/>
<reference evidence="1" key="1">
    <citation type="journal article" date="2015" name="Nature">
        <title>Complex archaea that bridge the gap between prokaryotes and eukaryotes.</title>
        <authorList>
            <person name="Spang A."/>
            <person name="Saw J.H."/>
            <person name="Jorgensen S.L."/>
            <person name="Zaremba-Niedzwiedzka K."/>
            <person name="Martijn J."/>
            <person name="Lind A.E."/>
            <person name="van Eijk R."/>
            <person name="Schleper C."/>
            <person name="Guy L."/>
            <person name="Ettema T.J."/>
        </authorList>
    </citation>
    <scope>NUCLEOTIDE SEQUENCE</scope>
</reference>
<dbReference type="EMBL" id="LAZR01024093">
    <property type="protein sequence ID" value="KKL76289.1"/>
    <property type="molecule type" value="Genomic_DNA"/>
</dbReference>
<name>A0A0F9EQJ1_9ZZZZ</name>
<protein>
    <submittedName>
        <fullName evidence="1">Uncharacterized protein</fullName>
    </submittedName>
</protein>
<sequence>MGWLRVNFPRVKDTMLFLYLGTETVLFEEMDGSRSLSARFGPHLAVGWDGEFSGPDLQLWLNLGLISVGVGIETNPYIEKIIERGT</sequence>
<evidence type="ECO:0000313" key="1">
    <source>
        <dbReference type="EMBL" id="KKL76289.1"/>
    </source>
</evidence>
<organism evidence="1">
    <name type="scientific">marine sediment metagenome</name>
    <dbReference type="NCBI Taxonomy" id="412755"/>
    <lineage>
        <taxon>unclassified sequences</taxon>
        <taxon>metagenomes</taxon>
        <taxon>ecological metagenomes</taxon>
    </lineage>
</organism>
<accession>A0A0F9EQJ1</accession>
<comment type="caution">
    <text evidence="1">The sequence shown here is derived from an EMBL/GenBank/DDBJ whole genome shotgun (WGS) entry which is preliminary data.</text>
</comment>
<proteinExistence type="predicted"/>